<dbReference type="PANTHER" id="PTHR11236">
    <property type="entry name" value="AMINOBENZOATE/ANTHRANILATE SYNTHASE"/>
    <property type="match status" value="1"/>
</dbReference>
<dbReference type="GO" id="GO:0004049">
    <property type="term" value="F:anthranilate synthase activity"/>
    <property type="evidence" value="ECO:0007669"/>
    <property type="project" value="UniProtKB-EC"/>
</dbReference>
<sequence>MDSGIKPAFEDKSHLSSYNKSSGQEKKDFKNFLTAVYKTFKNPRISPVLAYEALRSDYGFLLESMENTGRNTRYSVVGTGLLLHIKADPDIRITGPFGNFFDFEGETFSTENLQSILKSIDYESPQIPGYSGGLAGYFSYDFALDLSKDKKIEGFKKDKEENYDFPLAEFLLPKELLVFDHIKDTITILHFQTKSDDIEKSLLLNPEENGIKKSDEKESDFCFEKDQNEITKTLDRVLKHLKKNNEKKSTFFSNEMEKNPECISSVSKEEFEEIVRTAKDYIKNGDIFQVVLSKGSKCPFSSDPFLIYREMRRINPGPYMYYLDFSDMQIAGASPEMLIKVEERRVESVPIAGTRKRGATPKEDVLLEHELLSDKKECAEHLMLVDLSRNDIGRISKYGSVRVRDFMTVEKFSHVQHIVSTVEGELLEGKTSLDAFMSCFPAGTVSGAPKIRAIEIIEELEKTKRGLYAGAVGYIGLNGNIDFAITIRTVVVKNKTAYFQSGAGIVADSVPESEFLESENKAFCMMSAILSAGGIK</sequence>
<keyword evidence="10" id="KW-1185">Reference proteome</keyword>
<evidence type="ECO:0000256" key="6">
    <source>
        <dbReference type="ARBA" id="ARBA00047683"/>
    </source>
</evidence>
<feature type="domain" description="Chorismate-utilising enzyme C-terminal" evidence="7">
    <location>
        <begin position="268"/>
        <end position="521"/>
    </location>
</feature>
<protein>
    <recommendedName>
        <fullName evidence="3">anthranilate synthase</fullName>
        <ecNumber evidence="3">4.1.3.27</ecNumber>
    </recommendedName>
</protein>
<comment type="catalytic activity">
    <reaction evidence="6">
        <text>chorismate + L-glutamine = anthranilate + pyruvate + L-glutamate + H(+)</text>
        <dbReference type="Rhea" id="RHEA:21732"/>
        <dbReference type="ChEBI" id="CHEBI:15361"/>
        <dbReference type="ChEBI" id="CHEBI:15378"/>
        <dbReference type="ChEBI" id="CHEBI:16567"/>
        <dbReference type="ChEBI" id="CHEBI:29748"/>
        <dbReference type="ChEBI" id="CHEBI:29985"/>
        <dbReference type="ChEBI" id="CHEBI:58359"/>
        <dbReference type="EC" id="4.1.3.27"/>
    </reaction>
</comment>
<dbReference type="PRINTS" id="PR00095">
    <property type="entry name" value="ANTSNTHASEI"/>
</dbReference>
<gene>
    <name evidence="9" type="ORF">L1994_03455</name>
</gene>
<keyword evidence="4" id="KW-0822">Tryptophan biosynthesis</keyword>
<dbReference type="AlphaFoldDB" id="A0AAF0FSS6"/>
<dbReference type="Gene3D" id="3.60.120.10">
    <property type="entry name" value="Anthranilate synthase"/>
    <property type="match status" value="1"/>
</dbReference>
<evidence type="ECO:0000313" key="9">
    <source>
        <dbReference type="EMBL" id="WFN37456.1"/>
    </source>
</evidence>
<evidence type="ECO:0000256" key="4">
    <source>
        <dbReference type="ARBA" id="ARBA00022822"/>
    </source>
</evidence>
<accession>A0AAF0FSS6</accession>
<comment type="similarity">
    <text evidence="2">Belongs to the anthranilate synthase component I family.</text>
</comment>
<dbReference type="Pfam" id="PF04715">
    <property type="entry name" value="Anth_synt_I_N"/>
    <property type="match status" value="1"/>
</dbReference>
<dbReference type="GeneID" id="79949422"/>
<feature type="domain" description="Anthranilate synthase component I N-terminal" evidence="8">
    <location>
        <begin position="45"/>
        <end position="188"/>
    </location>
</feature>
<evidence type="ECO:0000259" key="8">
    <source>
        <dbReference type="Pfam" id="PF04715"/>
    </source>
</evidence>
<dbReference type="InterPro" id="IPR015890">
    <property type="entry name" value="Chorismate_C"/>
</dbReference>
<organism evidence="9 10">
    <name type="scientific">Methanomicrobium antiquum</name>
    <dbReference type="NCBI Taxonomy" id="487686"/>
    <lineage>
        <taxon>Archaea</taxon>
        <taxon>Methanobacteriati</taxon>
        <taxon>Methanobacteriota</taxon>
        <taxon>Stenosarchaea group</taxon>
        <taxon>Methanomicrobia</taxon>
        <taxon>Methanomicrobiales</taxon>
        <taxon>Methanomicrobiaceae</taxon>
        <taxon>Methanomicrobium</taxon>
    </lineage>
</organism>
<dbReference type="SUPFAM" id="SSF56322">
    <property type="entry name" value="ADC synthase"/>
    <property type="match status" value="1"/>
</dbReference>
<dbReference type="Pfam" id="PF00425">
    <property type="entry name" value="Chorismate_bind"/>
    <property type="match status" value="1"/>
</dbReference>
<reference evidence="9" key="1">
    <citation type="submission" date="2022-01" db="EMBL/GenBank/DDBJ databases">
        <title>Complete genome of Methanomicrobium antiquum DSM 21220.</title>
        <authorList>
            <person name="Chen S.-C."/>
            <person name="You Y.-T."/>
            <person name="Zhou Y.-Z."/>
            <person name="Lai M.-C."/>
        </authorList>
    </citation>
    <scope>NUCLEOTIDE SEQUENCE</scope>
    <source>
        <strain evidence="9">DSM 21220</strain>
    </source>
</reference>
<evidence type="ECO:0000256" key="5">
    <source>
        <dbReference type="ARBA" id="ARBA00023141"/>
    </source>
</evidence>
<dbReference type="Proteomes" id="UP001218895">
    <property type="component" value="Chromosome"/>
</dbReference>
<dbReference type="PANTHER" id="PTHR11236:SF9">
    <property type="entry name" value="ANTHRANILATE SYNTHASE COMPONENT 1"/>
    <property type="match status" value="1"/>
</dbReference>
<dbReference type="EC" id="4.1.3.27" evidence="3"/>
<keyword evidence="4" id="KW-0028">Amino-acid biosynthesis</keyword>
<dbReference type="GO" id="GO:0000162">
    <property type="term" value="P:L-tryptophan biosynthetic process"/>
    <property type="evidence" value="ECO:0007669"/>
    <property type="project" value="UniProtKB-KW"/>
</dbReference>
<evidence type="ECO:0000256" key="2">
    <source>
        <dbReference type="ARBA" id="ARBA00009562"/>
    </source>
</evidence>
<dbReference type="KEGG" id="manq:L1994_03455"/>
<dbReference type="InterPro" id="IPR005801">
    <property type="entry name" value="ADC_synthase"/>
</dbReference>
<dbReference type="EMBL" id="CP091092">
    <property type="protein sequence ID" value="WFN37456.1"/>
    <property type="molecule type" value="Genomic_DNA"/>
</dbReference>
<evidence type="ECO:0000313" key="10">
    <source>
        <dbReference type="Proteomes" id="UP001218895"/>
    </source>
</evidence>
<dbReference type="InterPro" id="IPR019999">
    <property type="entry name" value="Anth_synth_I-like"/>
</dbReference>
<keyword evidence="5" id="KW-0057">Aromatic amino acid biosynthesis</keyword>
<dbReference type="RefSeq" id="WP_278100297.1">
    <property type="nucleotide sequence ID" value="NZ_CP091092.1"/>
</dbReference>
<evidence type="ECO:0000256" key="3">
    <source>
        <dbReference type="ARBA" id="ARBA00012266"/>
    </source>
</evidence>
<evidence type="ECO:0000256" key="1">
    <source>
        <dbReference type="ARBA" id="ARBA00004873"/>
    </source>
</evidence>
<evidence type="ECO:0000259" key="7">
    <source>
        <dbReference type="Pfam" id="PF00425"/>
    </source>
</evidence>
<proteinExistence type="inferred from homology"/>
<dbReference type="InterPro" id="IPR006805">
    <property type="entry name" value="Anth_synth_I_N"/>
</dbReference>
<name>A0AAF0FSS6_9EURY</name>
<comment type="pathway">
    <text evidence="1">Amino-acid biosynthesis; L-tryptophan biosynthesis; L-tryptophan from chorismate: step 1/5.</text>
</comment>